<keyword evidence="4 7" id="KW-0812">Transmembrane</keyword>
<dbReference type="InterPro" id="IPR035906">
    <property type="entry name" value="MetI-like_sf"/>
</dbReference>
<feature type="transmembrane region" description="Helical" evidence="7">
    <location>
        <begin position="91"/>
        <end position="110"/>
    </location>
</feature>
<evidence type="ECO:0000256" key="4">
    <source>
        <dbReference type="ARBA" id="ARBA00022692"/>
    </source>
</evidence>
<evidence type="ECO:0000313" key="9">
    <source>
        <dbReference type="EMBL" id="TQM00003.1"/>
    </source>
</evidence>
<protein>
    <submittedName>
        <fullName evidence="9">NitT/TauT family transport system permease protein</fullName>
    </submittedName>
</protein>
<name>A0A543CSA1_9ACTN</name>
<dbReference type="CDD" id="cd06261">
    <property type="entry name" value="TM_PBP2"/>
    <property type="match status" value="1"/>
</dbReference>
<evidence type="ECO:0000259" key="8">
    <source>
        <dbReference type="PROSITE" id="PS50928"/>
    </source>
</evidence>
<feature type="transmembrane region" description="Helical" evidence="7">
    <location>
        <begin position="122"/>
        <end position="140"/>
    </location>
</feature>
<comment type="subcellular location">
    <subcellularLocation>
        <location evidence="1 7">Cell membrane</location>
        <topology evidence="1 7">Multi-pass membrane protein</topology>
    </subcellularLocation>
</comment>
<dbReference type="GO" id="GO:0005886">
    <property type="term" value="C:plasma membrane"/>
    <property type="evidence" value="ECO:0007669"/>
    <property type="project" value="UniProtKB-SubCell"/>
</dbReference>
<evidence type="ECO:0000256" key="1">
    <source>
        <dbReference type="ARBA" id="ARBA00004651"/>
    </source>
</evidence>
<evidence type="ECO:0000313" key="10">
    <source>
        <dbReference type="Proteomes" id="UP000316096"/>
    </source>
</evidence>
<evidence type="ECO:0000256" key="5">
    <source>
        <dbReference type="ARBA" id="ARBA00022989"/>
    </source>
</evidence>
<dbReference type="Gene3D" id="1.10.3720.10">
    <property type="entry name" value="MetI-like"/>
    <property type="match status" value="1"/>
</dbReference>
<dbReference type="SUPFAM" id="SSF161098">
    <property type="entry name" value="MetI-like"/>
    <property type="match status" value="1"/>
</dbReference>
<comment type="caution">
    <text evidence="9">The sequence shown here is derived from an EMBL/GenBank/DDBJ whole genome shotgun (WGS) entry which is preliminary data.</text>
</comment>
<gene>
    <name evidence="9" type="ORF">FB559_5704</name>
</gene>
<keyword evidence="2 7" id="KW-0813">Transport</keyword>
<dbReference type="AlphaFoldDB" id="A0A543CSA1"/>
<dbReference type="Pfam" id="PF00528">
    <property type="entry name" value="BPD_transp_1"/>
    <property type="match status" value="1"/>
</dbReference>
<feature type="transmembrane region" description="Helical" evidence="7">
    <location>
        <begin position="160"/>
        <end position="181"/>
    </location>
</feature>
<keyword evidence="5 7" id="KW-1133">Transmembrane helix</keyword>
<keyword evidence="10" id="KW-1185">Reference proteome</keyword>
<dbReference type="EMBL" id="VFOZ01000001">
    <property type="protein sequence ID" value="TQM00003.1"/>
    <property type="molecule type" value="Genomic_DNA"/>
</dbReference>
<evidence type="ECO:0000256" key="6">
    <source>
        <dbReference type="ARBA" id="ARBA00023136"/>
    </source>
</evidence>
<feature type="transmembrane region" description="Helical" evidence="7">
    <location>
        <begin position="218"/>
        <end position="237"/>
    </location>
</feature>
<feature type="domain" description="ABC transmembrane type-1" evidence="8">
    <location>
        <begin position="54"/>
        <end position="241"/>
    </location>
</feature>
<evidence type="ECO:0000256" key="7">
    <source>
        <dbReference type="RuleBase" id="RU363032"/>
    </source>
</evidence>
<evidence type="ECO:0000256" key="3">
    <source>
        <dbReference type="ARBA" id="ARBA00022475"/>
    </source>
</evidence>
<organism evidence="9 10">
    <name type="scientific">Actinoallomurus bryophytorum</name>
    <dbReference type="NCBI Taxonomy" id="1490222"/>
    <lineage>
        <taxon>Bacteria</taxon>
        <taxon>Bacillati</taxon>
        <taxon>Actinomycetota</taxon>
        <taxon>Actinomycetes</taxon>
        <taxon>Streptosporangiales</taxon>
        <taxon>Thermomonosporaceae</taxon>
        <taxon>Actinoallomurus</taxon>
    </lineage>
</organism>
<dbReference type="InterPro" id="IPR000515">
    <property type="entry name" value="MetI-like"/>
</dbReference>
<evidence type="ECO:0000256" key="2">
    <source>
        <dbReference type="ARBA" id="ARBA00022448"/>
    </source>
</evidence>
<dbReference type="GO" id="GO:0055085">
    <property type="term" value="P:transmembrane transport"/>
    <property type="evidence" value="ECO:0007669"/>
    <property type="project" value="InterPro"/>
</dbReference>
<dbReference type="PANTHER" id="PTHR30151:SF0">
    <property type="entry name" value="ABC TRANSPORTER PERMEASE PROTEIN MJ0413-RELATED"/>
    <property type="match status" value="1"/>
</dbReference>
<keyword evidence="6 7" id="KW-0472">Membrane</keyword>
<proteinExistence type="inferred from homology"/>
<sequence>MRVIRGMAGVLVFLLAGEVIGRIGLVDRSYLPPSSAVLLRIGDLLTNGGFLQDVGFTMKAWAVGLLIAILIAVPSGLVLGSLPWVNSAVRVLIEFLRPIPAVALIPLVILMVAEQSKIEQILAAYAALWPILINTIYAVGDVDPVPREMARSFGLGRLVILTRIALPSVAPFVATGIRVASSIALIVTISTELIAGGGEHGIGIFVLSASAVAGNADVVFAAAAIAGLLGYLIDLGMRYLERRMFRWHFERLGRTA</sequence>
<feature type="transmembrane region" description="Helical" evidence="7">
    <location>
        <begin position="63"/>
        <end position="85"/>
    </location>
</feature>
<keyword evidence="3" id="KW-1003">Cell membrane</keyword>
<reference evidence="9 10" key="1">
    <citation type="submission" date="2019-06" db="EMBL/GenBank/DDBJ databases">
        <title>Sequencing the genomes of 1000 actinobacteria strains.</title>
        <authorList>
            <person name="Klenk H.-P."/>
        </authorList>
    </citation>
    <scope>NUCLEOTIDE SEQUENCE [LARGE SCALE GENOMIC DNA]</scope>
    <source>
        <strain evidence="9 10">DSM 102200</strain>
    </source>
</reference>
<dbReference type="Proteomes" id="UP000316096">
    <property type="component" value="Unassembled WGS sequence"/>
</dbReference>
<accession>A0A543CSA1</accession>
<dbReference type="PANTHER" id="PTHR30151">
    <property type="entry name" value="ALKANE SULFONATE ABC TRANSPORTER-RELATED, MEMBRANE SUBUNIT"/>
    <property type="match status" value="1"/>
</dbReference>
<comment type="similarity">
    <text evidence="7">Belongs to the binding-protein-dependent transport system permease family.</text>
</comment>
<dbReference type="PROSITE" id="PS50928">
    <property type="entry name" value="ABC_TM1"/>
    <property type="match status" value="1"/>
</dbReference>